<dbReference type="Proteomes" id="UP000233556">
    <property type="component" value="Unassembled WGS sequence"/>
</dbReference>
<evidence type="ECO:0000256" key="6">
    <source>
        <dbReference type="ARBA" id="ARBA00023136"/>
    </source>
</evidence>
<dbReference type="SMART" id="SM00724">
    <property type="entry name" value="TLC"/>
    <property type="match status" value="1"/>
</dbReference>
<proteinExistence type="predicted"/>
<dbReference type="PANTHER" id="PTHR31898">
    <property type="entry name" value="TRANSMEMBRANE PROTEIN 136"/>
    <property type="match status" value="1"/>
</dbReference>
<organism evidence="15 16">
    <name type="scientific">Limosa lapponica baueri</name>
    <dbReference type="NCBI Taxonomy" id="1758121"/>
    <lineage>
        <taxon>Eukaryota</taxon>
        <taxon>Metazoa</taxon>
        <taxon>Chordata</taxon>
        <taxon>Craniata</taxon>
        <taxon>Vertebrata</taxon>
        <taxon>Euteleostomi</taxon>
        <taxon>Archelosauria</taxon>
        <taxon>Archosauria</taxon>
        <taxon>Dinosauria</taxon>
        <taxon>Saurischia</taxon>
        <taxon>Theropoda</taxon>
        <taxon>Coelurosauria</taxon>
        <taxon>Aves</taxon>
        <taxon>Neognathae</taxon>
        <taxon>Neoaves</taxon>
        <taxon>Charadriiformes</taxon>
        <taxon>Scolopacidae</taxon>
        <taxon>Limosa</taxon>
    </lineage>
</organism>
<accession>A0A2I0U1S6</accession>
<dbReference type="PROSITE" id="PS00035">
    <property type="entry name" value="POU_1"/>
    <property type="match status" value="1"/>
</dbReference>
<feature type="domain" description="POU-specific" evidence="14">
    <location>
        <begin position="319"/>
        <end position="393"/>
    </location>
</feature>
<feature type="transmembrane region" description="Helical" evidence="12">
    <location>
        <begin position="655"/>
        <end position="680"/>
    </location>
</feature>
<keyword evidence="9" id="KW-0539">Nucleus</keyword>
<feature type="transmembrane region" description="Helical" evidence="12">
    <location>
        <begin position="572"/>
        <end position="591"/>
    </location>
</feature>
<evidence type="ECO:0000313" key="16">
    <source>
        <dbReference type="Proteomes" id="UP000233556"/>
    </source>
</evidence>
<dbReference type="PROSITE" id="PS00465">
    <property type="entry name" value="POU_2"/>
    <property type="match status" value="1"/>
</dbReference>
<evidence type="ECO:0000313" key="15">
    <source>
        <dbReference type="EMBL" id="PKU40020.1"/>
    </source>
</evidence>
<gene>
    <name evidence="15" type="ORF">llap_9674</name>
</gene>
<evidence type="ECO:0000256" key="2">
    <source>
        <dbReference type="ARBA" id="ARBA00004141"/>
    </source>
</evidence>
<reference evidence="16" key="1">
    <citation type="submission" date="2017-11" db="EMBL/GenBank/DDBJ databases">
        <authorList>
            <person name="Lima N.C."/>
            <person name="Parody-Merino A.M."/>
            <person name="Battley P.F."/>
            <person name="Fidler A.E."/>
            <person name="Prosdocimi F."/>
        </authorList>
    </citation>
    <scope>NUCLEOTIDE SEQUENCE [LARGE SCALE GENOMIC DNA]</scope>
</reference>
<feature type="region of interest" description="Disordered" evidence="11">
    <location>
        <begin position="394"/>
        <end position="488"/>
    </location>
</feature>
<keyword evidence="3 10" id="KW-0812">Transmembrane</keyword>
<dbReference type="InterPro" id="IPR000327">
    <property type="entry name" value="POU_dom"/>
</dbReference>
<dbReference type="PRINTS" id="PR00029">
    <property type="entry name" value="OCTAMER"/>
</dbReference>
<evidence type="ECO:0000256" key="3">
    <source>
        <dbReference type="ARBA" id="ARBA00022692"/>
    </source>
</evidence>
<dbReference type="SMART" id="SM00352">
    <property type="entry name" value="POU"/>
    <property type="match status" value="1"/>
</dbReference>
<evidence type="ECO:0000256" key="9">
    <source>
        <dbReference type="ARBA" id="ARBA00023242"/>
    </source>
</evidence>
<dbReference type="InterPro" id="IPR000972">
    <property type="entry name" value="TF_octamer"/>
</dbReference>
<feature type="transmembrane region" description="Helical" evidence="12">
    <location>
        <begin position="692"/>
        <end position="712"/>
    </location>
</feature>
<keyword evidence="6 10" id="KW-0472">Membrane</keyword>
<feature type="compositionally biased region" description="Polar residues" evidence="11">
    <location>
        <begin position="397"/>
        <end position="409"/>
    </location>
</feature>
<comment type="subcellular location">
    <subcellularLocation>
        <location evidence="2">Membrane</location>
        <topology evidence="2">Multi-pass membrane protein</topology>
    </subcellularLocation>
    <subcellularLocation>
        <location evidence="1">Nucleus</location>
    </subcellularLocation>
</comment>
<dbReference type="InterPro" id="IPR006634">
    <property type="entry name" value="TLC-dom"/>
</dbReference>
<dbReference type="PROSITE" id="PS50922">
    <property type="entry name" value="TLC"/>
    <property type="match status" value="1"/>
</dbReference>
<evidence type="ECO:0000256" key="12">
    <source>
        <dbReference type="SAM" id="Phobius"/>
    </source>
</evidence>
<dbReference type="EMBL" id="KZ506358">
    <property type="protein sequence ID" value="PKU40020.1"/>
    <property type="molecule type" value="Genomic_DNA"/>
</dbReference>
<dbReference type="SUPFAM" id="SSF47413">
    <property type="entry name" value="lambda repressor-like DNA-binding domains"/>
    <property type="match status" value="1"/>
</dbReference>
<dbReference type="GO" id="GO:0005634">
    <property type="term" value="C:nucleus"/>
    <property type="evidence" value="ECO:0007669"/>
    <property type="project" value="UniProtKB-SubCell"/>
</dbReference>
<dbReference type="InterPro" id="IPR010982">
    <property type="entry name" value="Lambda_DNA-bd_dom_sf"/>
</dbReference>
<feature type="region of interest" description="Disordered" evidence="11">
    <location>
        <begin position="155"/>
        <end position="184"/>
    </location>
</feature>
<evidence type="ECO:0000256" key="5">
    <source>
        <dbReference type="ARBA" id="ARBA00023125"/>
    </source>
</evidence>
<evidence type="ECO:0000259" key="13">
    <source>
        <dbReference type="PROSITE" id="PS50922"/>
    </source>
</evidence>
<protein>
    <submittedName>
        <fullName evidence="15">Uncharacterized protein</fullName>
    </submittedName>
</protein>
<evidence type="ECO:0000256" key="8">
    <source>
        <dbReference type="ARBA" id="ARBA00023163"/>
    </source>
</evidence>
<feature type="domain" description="TLC" evidence="13">
    <location>
        <begin position="526"/>
        <end position="717"/>
    </location>
</feature>
<dbReference type="GO" id="GO:0016020">
    <property type="term" value="C:membrane"/>
    <property type="evidence" value="ECO:0007669"/>
    <property type="project" value="UniProtKB-SubCell"/>
</dbReference>
<evidence type="ECO:0000256" key="7">
    <source>
        <dbReference type="ARBA" id="ARBA00023155"/>
    </source>
</evidence>
<evidence type="ECO:0000256" key="11">
    <source>
        <dbReference type="SAM" id="MobiDB-lite"/>
    </source>
</evidence>
<dbReference type="Pfam" id="PF03798">
    <property type="entry name" value="TRAM_LAG1_CLN8"/>
    <property type="match status" value="1"/>
</dbReference>
<dbReference type="GO" id="GO:0003700">
    <property type="term" value="F:DNA-binding transcription factor activity"/>
    <property type="evidence" value="ECO:0007669"/>
    <property type="project" value="InterPro"/>
</dbReference>
<dbReference type="PROSITE" id="PS51179">
    <property type="entry name" value="POU_3"/>
    <property type="match status" value="1"/>
</dbReference>
<dbReference type="GO" id="GO:0003677">
    <property type="term" value="F:DNA binding"/>
    <property type="evidence" value="ECO:0007669"/>
    <property type="project" value="UniProtKB-KW"/>
</dbReference>
<evidence type="ECO:0000256" key="1">
    <source>
        <dbReference type="ARBA" id="ARBA00004123"/>
    </source>
</evidence>
<keyword evidence="16" id="KW-1185">Reference proteome</keyword>
<dbReference type="AlphaFoldDB" id="A0A2I0U1S6"/>
<keyword evidence="5" id="KW-0238">DNA-binding</keyword>
<evidence type="ECO:0000256" key="4">
    <source>
        <dbReference type="ARBA" id="ARBA00022989"/>
    </source>
</evidence>
<feature type="transmembrane region" description="Helical" evidence="12">
    <location>
        <begin position="535"/>
        <end position="552"/>
    </location>
</feature>
<dbReference type="Pfam" id="PF00157">
    <property type="entry name" value="Pou"/>
    <property type="match status" value="1"/>
</dbReference>
<evidence type="ECO:0000259" key="14">
    <source>
        <dbReference type="PROSITE" id="PS51179"/>
    </source>
</evidence>
<feature type="compositionally biased region" description="Polar residues" evidence="11">
    <location>
        <begin position="477"/>
        <end position="488"/>
    </location>
</feature>
<dbReference type="PRINTS" id="PR00028">
    <property type="entry name" value="POUDOMAIN"/>
</dbReference>
<dbReference type="FunFam" id="1.10.260.40:FF:000001">
    <property type="entry name" value="POU domain protein"/>
    <property type="match status" value="1"/>
</dbReference>
<sequence>MLPRPCMATGNGALGPLGSGPTAGLRGSGWQRREGKLAAPGNLGLTAGGWAHRGFPSASRMVNLESVHAAKIQMQIYPQRSVCTGRVSLVWVNKPDYPYPSLERVKIPMLKLCPKENVAPGVVAAITSRWKPHVPVAWDCDLLLKSVVPPFPEIKMSGDAADSTDTRHEPDQVEPGNEQNGLDFNRQIKTEDLSDSLQSTIPPRSGHLVQGSSMMPGSQIAGDMSSLHTLQQLVLLPGHMQSVPQFLLSQSQAGQQALQPNLLSFPQQQGSLLLSQPGPSLASQAVGRSGLPGSSVESHLDVPQHLQVAKHLTPSGASEEPSDLEELEKFAKTFKQRRIKLGFTQGDVGLAMGKLYGNDFSQTTISRFEALNLSFKNMCKLKPLLEKWLSDAESAPLDSSMSTPNSYPSVNEMFGRKRKKRTSIETNIRSTLEKRFQDVSTSGSLGPLSVNPVHSTMPGTGNSSRPSSPGSALHASSPGTAQSNSKAAMNSSGFNSSGMVSIILEVTCSLVSWLSLYACLCHWNKRRSCEWNCRLVTLLHGVIVTCLSGYVALSDGPWPLTHAGSPNTSLQIHVLSLTLGYFIFDLGWCLYFQTEGDLMLFHHTLSICGMIMVLGLGKSATEVNAVLFVSEITNPLLQTRWFLREMGRYHTFLGEVVDFFFVFLFLVLRIGGGALIMYAMVTSPDPSWLLKAGGLAMYIVSLGFMVEICRFVRRKMLKKYHSWTSLRSTNAPVKTNGHLTAH</sequence>
<feature type="transmembrane region" description="Helical" evidence="12">
    <location>
        <begin position="499"/>
        <end position="523"/>
    </location>
</feature>
<dbReference type="InterPro" id="IPR042512">
    <property type="entry name" value="TLCD5"/>
</dbReference>
<feature type="region of interest" description="Disordered" evidence="11">
    <location>
        <begin position="277"/>
        <end position="298"/>
    </location>
</feature>
<reference evidence="16" key="2">
    <citation type="submission" date="2017-12" db="EMBL/GenBank/DDBJ databases">
        <title>Genome sequence of the Bar-tailed Godwit (Limosa lapponica baueri).</title>
        <authorList>
            <person name="Lima N.C.B."/>
            <person name="Parody-Merino A.M."/>
            <person name="Battley P.F."/>
            <person name="Fidler A.E."/>
            <person name="Prosdocimi F."/>
        </authorList>
    </citation>
    <scope>NUCLEOTIDE SEQUENCE [LARGE SCALE GENOMIC DNA]</scope>
</reference>
<keyword evidence="4 12" id="KW-1133">Transmembrane helix</keyword>
<feature type="compositionally biased region" description="Polar residues" evidence="11">
    <location>
        <begin position="452"/>
        <end position="470"/>
    </location>
</feature>
<keyword evidence="8" id="KW-0804">Transcription</keyword>
<evidence type="ECO:0000256" key="10">
    <source>
        <dbReference type="PROSITE-ProRule" id="PRU00205"/>
    </source>
</evidence>
<name>A0A2I0U1S6_LIMLA</name>
<keyword evidence="7" id="KW-0371">Homeobox</keyword>
<dbReference type="OrthoDB" id="6358449at2759"/>
<dbReference type="Gene3D" id="1.10.10.60">
    <property type="entry name" value="Homeodomain-like"/>
    <property type="match status" value="1"/>
</dbReference>
<dbReference type="PANTHER" id="PTHR31898:SF1">
    <property type="entry name" value="TLC DOMAIN-CONTAINING PROTEIN 5"/>
    <property type="match status" value="1"/>
</dbReference>
<dbReference type="Gene3D" id="1.10.260.40">
    <property type="entry name" value="lambda repressor-like DNA-binding domains"/>
    <property type="match status" value="1"/>
</dbReference>
<feature type="region of interest" description="Disordered" evidence="11">
    <location>
        <begin position="1"/>
        <end position="24"/>
    </location>
</feature>
<dbReference type="InterPro" id="IPR013847">
    <property type="entry name" value="POU"/>
</dbReference>